<gene>
    <name evidence="1" type="ORF">SPELUC_LOCUS4779</name>
</gene>
<proteinExistence type="predicted"/>
<accession>A0ACA9LQA8</accession>
<comment type="caution">
    <text evidence="1">The sequence shown here is derived from an EMBL/GenBank/DDBJ whole genome shotgun (WGS) entry which is preliminary data.</text>
</comment>
<dbReference type="EMBL" id="CAJVPW010004417">
    <property type="protein sequence ID" value="CAG8540398.1"/>
    <property type="molecule type" value="Genomic_DNA"/>
</dbReference>
<evidence type="ECO:0000313" key="1">
    <source>
        <dbReference type="EMBL" id="CAG8540398.1"/>
    </source>
</evidence>
<protein>
    <submittedName>
        <fullName evidence="1">8648_t:CDS:1</fullName>
    </submittedName>
</protein>
<sequence>LTSWRNSQFKNVRKFSLSNSQGRYGDWIYSPEVSEALNAKKPVVALESTIICHGMPYPQNFETALTVETIVRENGSIPATIAILDGKINVGLTSSGLEKLAKMGQQAVKVSRRDLALTISQGLTGATTVAGTMAIAHRAGIKIFVTGGIGGVHRDGENTMDVSADLTELGRTPVTVVCAGVKSILDIKKTLEYLETQGVTVATFGDSADFPAFFTPKSGFKSPSNLPTIRECAALIDANTDLELNSGILIAVPIPENEAAEAEEVHNAIESSLKGIADKGIRGKDITPYLLKRVNDITRGRSLKSNIALIKNNAMVGSQIAKCLADLGYSSKNIKEELIEKAYSEELIKKADSSSLLIIGGSSMDITSTLDPIESKNHSFYHTSSPGFVKQSAGGVGRNIAETAHKLSANPLLISAIGNDLAGCWLIENMKKIGMDTKGIEVLENQKTAIYNAINDPYGQLVCAVADMNIFDSISSENVTKFIELNKPKLVCFDGNISVECMRTILEICDKNKISTFFEPTSVPKSFKILKNQLLFSKLLTTHALTYISPNIYELKAMYYEAEKYGYFNFDNHLWFQKLDELNIGQKFRTDVERIIMKHSKLQFLQNDGILVQVVNFLPYIPNIIVKLGENGILIAQVLDELKSNFKTKQNNPIEFVIPKKQKKGETRYFEPILLDPQKHINSSGAGDSFVGALISGLMLHSDSNIDKVINIAQQVAVMTLQSYNSVTDSSLLTGTKNVTQLYQKEVEPVGFPQSVQGTLLLAFQCNKNINQVFVKVSSLAEAKTTYQEVEQALINVVKASIYYKKPKEGKFMQSYKERIIKLRQTEDPEEYIKSLAQIIFPNEDKYNKTMNDYKEFYERDPKIFTSIMELYKLYYNLAKDYFVKEAQIDKEAEDFLNL</sequence>
<reference evidence="1" key="1">
    <citation type="submission" date="2021-06" db="EMBL/GenBank/DDBJ databases">
        <authorList>
            <person name="Kallberg Y."/>
            <person name="Tangrot J."/>
            <person name="Rosling A."/>
        </authorList>
    </citation>
    <scope>NUCLEOTIDE SEQUENCE</scope>
    <source>
        <strain evidence="1">28 12/20/2015</strain>
    </source>
</reference>
<dbReference type="Proteomes" id="UP000789366">
    <property type="component" value="Unassembled WGS sequence"/>
</dbReference>
<evidence type="ECO:0000313" key="2">
    <source>
        <dbReference type="Proteomes" id="UP000789366"/>
    </source>
</evidence>
<organism evidence="1 2">
    <name type="scientific">Cetraspora pellucida</name>
    <dbReference type="NCBI Taxonomy" id="1433469"/>
    <lineage>
        <taxon>Eukaryota</taxon>
        <taxon>Fungi</taxon>
        <taxon>Fungi incertae sedis</taxon>
        <taxon>Mucoromycota</taxon>
        <taxon>Glomeromycotina</taxon>
        <taxon>Glomeromycetes</taxon>
        <taxon>Diversisporales</taxon>
        <taxon>Gigasporaceae</taxon>
        <taxon>Cetraspora</taxon>
    </lineage>
</organism>
<feature type="non-terminal residue" evidence="1">
    <location>
        <position position="1"/>
    </location>
</feature>
<keyword evidence="2" id="KW-1185">Reference proteome</keyword>
<name>A0ACA9LQA8_9GLOM</name>